<proteinExistence type="predicted"/>
<comment type="caution">
    <text evidence="2">The sequence shown here is derived from an EMBL/GenBank/DDBJ whole genome shotgun (WGS) entry which is preliminary data.</text>
</comment>
<dbReference type="EMBL" id="ML993895">
    <property type="protein sequence ID" value="KAF2203712.1"/>
    <property type="molecule type" value="Genomic_DNA"/>
</dbReference>
<dbReference type="Proteomes" id="UP000799536">
    <property type="component" value="Unassembled WGS sequence"/>
</dbReference>
<sequence>MPVNWTAENDRILFLTLIATHKVTVNYAAIAEAWPSSAGEKPTKRAVSERLVRLRKMVDMPASGGSTSPVKVDVTTPKKTLANAAATTPISKSKKRKVKKKVSETEESDADAHMTLESDDEASPKKVAKGNRLAAGLAGIGSPLKHNPQVHSGMGGTIDGAGNSQNDEATSMSTAPQFPLSTRTRTPRKASVGVTKYLARIKEEPKDSDEEGRDVGMGRPAIGSEFSDDADDGDYV</sequence>
<evidence type="ECO:0000256" key="1">
    <source>
        <dbReference type="SAM" id="MobiDB-lite"/>
    </source>
</evidence>
<feature type="region of interest" description="Disordered" evidence="1">
    <location>
        <begin position="83"/>
        <end position="127"/>
    </location>
</feature>
<evidence type="ECO:0000313" key="2">
    <source>
        <dbReference type="EMBL" id="KAF2203712.1"/>
    </source>
</evidence>
<dbReference type="AlphaFoldDB" id="A0A9P4JUN4"/>
<feature type="region of interest" description="Disordered" evidence="1">
    <location>
        <begin position="154"/>
        <end position="236"/>
    </location>
</feature>
<feature type="compositionally biased region" description="Polar residues" evidence="1">
    <location>
        <begin position="162"/>
        <end position="184"/>
    </location>
</feature>
<protein>
    <submittedName>
        <fullName evidence="2">Uncharacterized protein</fullName>
    </submittedName>
</protein>
<organism evidence="2 3">
    <name type="scientific">Delitschia confertaspora ATCC 74209</name>
    <dbReference type="NCBI Taxonomy" id="1513339"/>
    <lineage>
        <taxon>Eukaryota</taxon>
        <taxon>Fungi</taxon>
        <taxon>Dikarya</taxon>
        <taxon>Ascomycota</taxon>
        <taxon>Pezizomycotina</taxon>
        <taxon>Dothideomycetes</taxon>
        <taxon>Pleosporomycetidae</taxon>
        <taxon>Pleosporales</taxon>
        <taxon>Delitschiaceae</taxon>
        <taxon>Delitschia</taxon>
    </lineage>
</organism>
<accession>A0A9P4JUN4</accession>
<evidence type="ECO:0000313" key="3">
    <source>
        <dbReference type="Proteomes" id="UP000799536"/>
    </source>
</evidence>
<name>A0A9P4JUN4_9PLEO</name>
<dbReference type="OrthoDB" id="5420368at2759"/>
<reference evidence="2" key="1">
    <citation type="journal article" date="2020" name="Stud. Mycol.">
        <title>101 Dothideomycetes genomes: a test case for predicting lifestyles and emergence of pathogens.</title>
        <authorList>
            <person name="Haridas S."/>
            <person name="Albert R."/>
            <person name="Binder M."/>
            <person name="Bloem J."/>
            <person name="Labutti K."/>
            <person name="Salamov A."/>
            <person name="Andreopoulos B."/>
            <person name="Baker S."/>
            <person name="Barry K."/>
            <person name="Bills G."/>
            <person name="Bluhm B."/>
            <person name="Cannon C."/>
            <person name="Castanera R."/>
            <person name="Culley D."/>
            <person name="Daum C."/>
            <person name="Ezra D."/>
            <person name="Gonzalez J."/>
            <person name="Henrissat B."/>
            <person name="Kuo A."/>
            <person name="Liang C."/>
            <person name="Lipzen A."/>
            <person name="Lutzoni F."/>
            <person name="Magnuson J."/>
            <person name="Mondo S."/>
            <person name="Nolan M."/>
            <person name="Ohm R."/>
            <person name="Pangilinan J."/>
            <person name="Park H.-J."/>
            <person name="Ramirez L."/>
            <person name="Alfaro M."/>
            <person name="Sun H."/>
            <person name="Tritt A."/>
            <person name="Yoshinaga Y."/>
            <person name="Zwiers L.-H."/>
            <person name="Turgeon B."/>
            <person name="Goodwin S."/>
            <person name="Spatafora J."/>
            <person name="Crous P."/>
            <person name="Grigoriev I."/>
        </authorList>
    </citation>
    <scope>NUCLEOTIDE SEQUENCE</scope>
    <source>
        <strain evidence="2">ATCC 74209</strain>
    </source>
</reference>
<keyword evidence="3" id="KW-1185">Reference proteome</keyword>
<feature type="compositionally biased region" description="Acidic residues" evidence="1">
    <location>
        <begin position="226"/>
        <end position="236"/>
    </location>
</feature>
<gene>
    <name evidence="2" type="ORF">GQ43DRAFT_498185</name>
</gene>